<feature type="region of interest" description="Disordered" evidence="1">
    <location>
        <begin position="421"/>
        <end position="441"/>
    </location>
</feature>
<evidence type="ECO:0000256" key="1">
    <source>
        <dbReference type="SAM" id="MobiDB-lite"/>
    </source>
</evidence>
<organism evidence="4 5">
    <name type="scientific">Trichonephila clavata</name>
    <name type="common">Joro spider</name>
    <name type="synonym">Nephila clavata</name>
    <dbReference type="NCBI Taxonomy" id="2740835"/>
    <lineage>
        <taxon>Eukaryota</taxon>
        <taxon>Metazoa</taxon>
        <taxon>Ecdysozoa</taxon>
        <taxon>Arthropoda</taxon>
        <taxon>Chelicerata</taxon>
        <taxon>Arachnida</taxon>
        <taxon>Araneae</taxon>
        <taxon>Araneomorphae</taxon>
        <taxon>Entelegynae</taxon>
        <taxon>Araneoidea</taxon>
        <taxon>Nephilidae</taxon>
        <taxon>Trichonephila</taxon>
    </lineage>
</organism>
<proteinExistence type="predicted"/>
<feature type="compositionally biased region" description="Low complexity" evidence="1">
    <location>
        <begin position="231"/>
        <end position="241"/>
    </location>
</feature>
<keyword evidence="2" id="KW-0472">Membrane</keyword>
<dbReference type="OrthoDB" id="6428657at2759"/>
<dbReference type="EMBL" id="BMAO01035931">
    <property type="protein sequence ID" value="GFR06887.1"/>
    <property type="molecule type" value="Genomic_DNA"/>
</dbReference>
<feature type="compositionally biased region" description="Polar residues" evidence="1">
    <location>
        <begin position="390"/>
        <end position="406"/>
    </location>
</feature>
<sequence>MRLTFSAQNISDEILQLKSIEYGFYTKKISRGILLLASGESTVSTGAEDKASNPSTSTILSIAETSSSGLDVAFLDSKTESTPKENANLASTVSFLALDGSSKMSEAPTDETSDVNKEDVSTKIPTTELYSSSSDAATLTSTKLDFEDVTSISEMNKFNEGTESELDLKNSEGKTKIISTEKTPVSSSADVPESLTSSNELNTANFNLSELDATSLANGKTDLEGTDGTEFSKFPSSTTSRSTKKRSPTDATLIDKSTSVKSADEYSTVMVTDSEKLLQTTSTQSSKEDSTLLNDESTRYLENDTLKIVTDMETTSISSTSKDEMSRNPLSLQNTTPKSATRKRSLNSTGDSRPFDEITSTSDSFTSVSLQPQLFTLIEHRDSPLPESASELTLLSGSNGNDAETTISHEKVTVRDLEKMDARKNQASSQGSQQTYLSSISPDIERENNFKTTEKNIEFLDQGSKSRIPDYSVGPLNEPLNLSNYGKTDAQMTNDNTKTVSYSESFNTPKFSEDYHHLNNVDHVDDSFTGGVTFDPDGMRNSGPQDPDSVVFYVPSTTTSRVSTPEIFYHTTDNKEVNSNTESEADFVMVMDKNVSEGNNIKNGTMEFEKLEHVTLDKNSEILPLPSLVPNIAPELNTSHMNNQSLLPPGWTFWDPSKSGWILPGNEKSKDSEVNNESEEMLQDAPHFPEADHTQSNPTNFQPEIMFKEKPTAKITDLPTSSHSIDSISDVKTTVTEIGMVETSNSFESHQTDQSVIRPVKIRPTSPEDKSVSTSILPDSFSTQATGQSTVMKPSVPTAGSITFISDKIETSSIDTSSPVILPNPAPSVTEIEKDPELSTMVIQPELVPLSLDKKAPEAAGPTNTSAVNSTIAGIAVKTSVSVSLPLSNTKNGSQAFELPMNISNNTSILPVPVNIPLSAILKNPSASSSEPSTEGLISSTVQTTTVSGFRILKPKLKIPGRTDSFTPRPVRPYSPVLKRPSTTAGPPVSIFNKARTRVASITSSTTPRTFGPFSTIRIQYASDIPGMIPFGELIISTDPVPTTTEVTTTEEPISEVPFTDQTHVPTVANEDDVTLVKVAGYIVIDRGLRWNDLLLNRHSPEYKKNSEMMHLYLERMFRSSPIAARLWKIEIDGFSGKNKTRPVGVDFYLYLIKSGENIATEHLATVFHEKLSTNNTFGTFRVDPGKTLFEMIQEEPLKAPTPPPEEDNVEPPIPQWAIAVIVIGAASLIFIVLFAAVTIYGRHHMRRRYSSKLSEEDMERSSGEWESKMAAAYENMAADTIYDAEDLHGDSYKKNRIATFHGIPSTLKRCDSWSSNGWTTPPKRKRPHVH</sequence>
<keyword evidence="5" id="KW-1185">Reference proteome</keyword>
<dbReference type="InterPro" id="IPR000082">
    <property type="entry name" value="SEA_dom"/>
</dbReference>
<keyword evidence="2" id="KW-0812">Transmembrane</keyword>
<evidence type="ECO:0000256" key="2">
    <source>
        <dbReference type="SAM" id="Phobius"/>
    </source>
</evidence>
<name>A0A8X6GLN1_TRICU</name>
<feature type="region of interest" description="Disordered" evidence="1">
    <location>
        <begin position="961"/>
        <end position="989"/>
    </location>
</feature>
<reference evidence="4" key="1">
    <citation type="submission" date="2020-07" db="EMBL/GenBank/DDBJ databases">
        <title>Multicomponent nature underlies the extraordinary mechanical properties of spider dragline silk.</title>
        <authorList>
            <person name="Kono N."/>
            <person name="Nakamura H."/>
            <person name="Mori M."/>
            <person name="Yoshida Y."/>
            <person name="Ohtoshi R."/>
            <person name="Malay A.D."/>
            <person name="Moran D.A.P."/>
            <person name="Tomita M."/>
            <person name="Numata K."/>
            <person name="Arakawa K."/>
        </authorList>
    </citation>
    <scope>NUCLEOTIDE SEQUENCE</scope>
</reference>
<feature type="region of interest" description="Disordered" evidence="1">
    <location>
        <begin position="388"/>
        <end position="407"/>
    </location>
</feature>
<feature type="compositionally biased region" description="Polar residues" evidence="1">
    <location>
        <begin position="772"/>
        <end position="794"/>
    </location>
</feature>
<dbReference type="PROSITE" id="PS50024">
    <property type="entry name" value="SEA"/>
    <property type="match status" value="1"/>
</dbReference>
<evidence type="ECO:0000313" key="5">
    <source>
        <dbReference type="Proteomes" id="UP000887116"/>
    </source>
</evidence>
<dbReference type="SUPFAM" id="SSF82671">
    <property type="entry name" value="SEA domain"/>
    <property type="match status" value="1"/>
</dbReference>
<feature type="region of interest" description="Disordered" evidence="1">
    <location>
        <begin position="218"/>
        <end position="251"/>
    </location>
</feature>
<feature type="region of interest" description="Disordered" evidence="1">
    <location>
        <begin position="764"/>
        <end position="794"/>
    </location>
</feature>
<feature type="transmembrane region" description="Helical" evidence="2">
    <location>
        <begin position="1217"/>
        <end position="1241"/>
    </location>
</feature>
<dbReference type="Proteomes" id="UP000887116">
    <property type="component" value="Unassembled WGS sequence"/>
</dbReference>
<evidence type="ECO:0000313" key="4">
    <source>
        <dbReference type="EMBL" id="GFR06887.1"/>
    </source>
</evidence>
<dbReference type="InterPro" id="IPR036364">
    <property type="entry name" value="SEA_dom_sf"/>
</dbReference>
<protein>
    <submittedName>
        <fullName evidence="4">SEA domain-containing protein</fullName>
    </submittedName>
</protein>
<feature type="domain" description="SEA" evidence="3">
    <location>
        <begin position="1075"/>
        <end position="1195"/>
    </location>
</feature>
<feature type="compositionally biased region" description="Basic and acidic residues" evidence="1">
    <location>
        <begin position="166"/>
        <end position="175"/>
    </location>
</feature>
<accession>A0A8X6GLN1</accession>
<feature type="region of interest" description="Disordered" evidence="1">
    <location>
        <begin position="163"/>
        <end position="198"/>
    </location>
</feature>
<comment type="caution">
    <text evidence="4">The sequence shown here is derived from an EMBL/GenBank/DDBJ whole genome shotgun (WGS) entry which is preliminary data.</text>
</comment>
<feature type="compositionally biased region" description="Polar residues" evidence="1">
    <location>
        <begin position="328"/>
        <end position="339"/>
    </location>
</feature>
<keyword evidence="2" id="KW-1133">Transmembrane helix</keyword>
<feature type="compositionally biased region" description="Polar residues" evidence="1">
    <location>
        <begin position="425"/>
        <end position="441"/>
    </location>
</feature>
<evidence type="ECO:0000259" key="3">
    <source>
        <dbReference type="PROSITE" id="PS50024"/>
    </source>
</evidence>
<feature type="compositionally biased region" description="Polar residues" evidence="1">
    <location>
        <begin position="177"/>
        <end position="198"/>
    </location>
</feature>
<gene>
    <name evidence="4" type="primary">X975_16632</name>
    <name evidence="4" type="ORF">TNCT_524681</name>
</gene>
<feature type="region of interest" description="Disordered" evidence="1">
    <location>
        <begin position="312"/>
        <end position="364"/>
    </location>
</feature>